<evidence type="ECO:0000313" key="11">
    <source>
        <dbReference type="Proteomes" id="UP000076738"/>
    </source>
</evidence>
<evidence type="ECO:0000259" key="9">
    <source>
        <dbReference type="PROSITE" id="PS50089"/>
    </source>
</evidence>
<keyword evidence="6" id="KW-0863">Zinc-finger</keyword>
<evidence type="ECO:0000256" key="6">
    <source>
        <dbReference type="PROSITE-ProRule" id="PRU00175"/>
    </source>
</evidence>
<keyword evidence="6" id="KW-0862">Zinc</keyword>
<protein>
    <recommendedName>
        <fullName evidence="3">RING-type E3 ubiquitin transferase</fullName>
        <ecNumber evidence="3">2.3.2.27</ecNumber>
    </recommendedName>
</protein>
<feature type="transmembrane region" description="Helical" evidence="8">
    <location>
        <begin position="232"/>
        <end position="250"/>
    </location>
</feature>
<comment type="pathway">
    <text evidence="2">Protein modification; protein ubiquitination.</text>
</comment>
<keyword evidence="4" id="KW-0808">Transferase</keyword>
<evidence type="ECO:0000256" key="4">
    <source>
        <dbReference type="ARBA" id="ARBA00022679"/>
    </source>
</evidence>
<keyword evidence="11" id="KW-1185">Reference proteome</keyword>
<dbReference type="AlphaFoldDB" id="A0A167MAN6"/>
<dbReference type="GO" id="GO:0016567">
    <property type="term" value="P:protein ubiquitination"/>
    <property type="evidence" value="ECO:0007669"/>
    <property type="project" value="UniProtKB-UniPathway"/>
</dbReference>
<dbReference type="GO" id="GO:0005783">
    <property type="term" value="C:endoplasmic reticulum"/>
    <property type="evidence" value="ECO:0007669"/>
    <property type="project" value="InterPro"/>
</dbReference>
<dbReference type="OrthoDB" id="6270329at2759"/>
<evidence type="ECO:0000313" key="10">
    <source>
        <dbReference type="EMBL" id="KZO96515.1"/>
    </source>
</evidence>
<keyword evidence="8" id="KW-0472">Membrane</keyword>
<feature type="domain" description="RING-type" evidence="9">
    <location>
        <begin position="82"/>
        <end position="120"/>
    </location>
</feature>
<organism evidence="10 11">
    <name type="scientific">Calocera viscosa (strain TUFC12733)</name>
    <dbReference type="NCBI Taxonomy" id="1330018"/>
    <lineage>
        <taxon>Eukaryota</taxon>
        <taxon>Fungi</taxon>
        <taxon>Dikarya</taxon>
        <taxon>Basidiomycota</taxon>
        <taxon>Agaricomycotina</taxon>
        <taxon>Dacrymycetes</taxon>
        <taxon>Dacrymycetales</taxon>
        <taxon>Dacrymycetaceae</taxon>
        <taxon>Calocera</taxon>
    </lineage>
</organism>
<keyword evidence="8" id="KW-1133">Transmembrane helix</keyword>
<feature type="region of interest" description="Disordered" evidence="7">
    <location>
        <begin position="136"/>
        <end position="181"/>
    </location>
</feature>
<dbReference type="EC" id="2.3.2.27" evidence="3"/>
<sequence length="253" mass="27452">MASTRASTSRGFHLTIPLTSLRPSWSEENVPLNLGVEEEEELPVQTAPTPPTMEGRDAWAKFSLGWDDDDADSVIGEGDFDCHICLRTATNPCVTRCGHLFCYDDLEQWLRIHPRCPVCSSFISLHHDVVKIFGRGRERRRSSGSGSTAPSLSTKDKPPAPASSAPSLPSPPATPSPVRLPALLPDASLDADAPSIATAPAGAVRSPRGEKDPRAVQPPHPLLVEQLLRHQFARVLSLVALVFFLFLIGLQRS</sequence>
<dbReference type="InterPro" id="IPR045103">
    <property type="entry name" value="RNF5/RNF185-like"/>
</dbReference>
<evidence type="ECO:0000256" key="8">
    <source>
        <dbReference type="SAM" id="Phobius"/>
    </source>
</evidence>
<dbReference type="GO" id="GO:0008270">
    <property type="term" value="F:zinc ion binding"/>
    <property type="evidence" value="ECO:0007669"/>
    <property type="project" value="UniProtKB-KW"/>
</dbReference>
<dbReference type="Proteomes" id="UP000076738">
    <property type="component" value="Unassembled WGS sequence"/>
</dbReference>
<dbReference type="SMART" id="SM00184">
    <property type="entry name" value="RING"/>
    <property type="match status" value="1"/>
</dbReference>
<evidence type="ECO:0000256" key="2">
    <source>
        <dbReference type="ARBA" id="ARBA00004906"/>
    </source>
</evidence>
<dbReference type="UniPathway" id="UPA00143"/>
<keyword evidence="8" id="KW-0812">Transmembrane</keyword>
<proteinExistence type="predicted"/>
<comment type="catalytic activity">
    <reaction evidence="1">
        <text>S-ubiquitinyl-[E2 ubiquitin-conjugating enzyme]-L-cysteine + [acceptor protein]-L-lysine = [E2 ubiquitin-conjugating enzyme]-L-cysteine + N(6)-ubiquitinyl-[acceptor protein]-L-lysine.</text>
        <dbReference type="EC" id="2.3.2.27"/>
    </reaction>
</comment>
<dbReference type="PROSITE" id="PS50089">
    <property type="entry name" value="ZF_RING_2"/>
    <property type="match status" value="1"/>
</dbReference>
<dbReference type="PANTHER" id="PTHR12313">
    <property type="entry name" value="E3 UBIQUITIN-PROTEIN LIGASE RNF5-RELATED"/>
    <property type="match status" value="1"/>
</dbReference>
<dbReference type="EMBL" id="KV417284">
    <property type="protein sequence ID" value="KZO96515.1"/>
    <property type="molecule type" value="Genomic_DNA"/>
</dbReference>
<keyword evidence="5" id="KW-0833">Ubl conjugation pathway</keyword>
<dbReference type="STRING" id="1330018.A0A167MAN6"/>
<keyword evidence="6" id="KW-0479">Metal-binding</keyword>
<name>A0A167MAN6_CALVF</name>
<dbReference type="GO" id="GO:0061630">
    <property type="term" value="F:ubiquitin protein ligase activity"/>
    <property type="evidence" value="ECO:0007669"/>
    <property type="project" value="UniProtKB-EC"/>
</dbReference>
<accession>A0A167MAN6</accession>
<evidence type="ECO:0000256" key="5">
    <source>
        <dbReference type="ARBA" id="ARBA00022786"/>
    </source>
</evidence>
<dbReference type="Pfam" id="PF13639">
    <property type="entry name" value="zf-RING_2"/>
    <property type="match status" value="1"/>
</dbReference>
<dbReference type="GO" id="GO:0006511">
    <property type="term" value="P:ubiquitin-dependent protein catabolic process"/>
    <property type="evidence" value="ECO:0007669"/>
    <property type="project" value="InterPro"/>
</dbReference>
<gene>
    <name evidence="10" type="ORF">CALVIDRAFT_563986</name>
</gene>
<evidence type="ECO:0000256" key="7">
    <source>
        <dbReference type="SAM" id="MobiDB-lite"/>
    </source>
</evidence>
<reference evidence="10 11" key="1">
    <citation type="journal article" date="2016" name="Mol. Biol. Evol.">
        <title>Comparative Genomics of Early-Diverging Mushroom-Forming Fungi Provides Insights into the Origins of Lignocellulose Decay Capabilities.</title>
        <authorList>
            <person name="Nagy L.G."/>
            <person name="Riley R."/>
            <person name="Tritt A."/>
            <person name="Adam C."/>
            <person name="Daum C."/>
            <person name="Floudas D."/>
            <person name="Sun H."/>
            <person name="Yadav J.S."/>
            <person name="Pangilinan J."/>
            <person name="Larsson K.H."/>
            <person name="Matsuura K."/>
            <person name="Barry K."/>
            <person name="Labutti K."/>
            <person name="Kuo R."/>
            <person name="Ohm R.A."/>
            <person name="Bhattacharya S.S."/>
            <person name="Shirouzu T."/>
            <person name="Yoshinaga Y."/>
            <person name="Martin F.M."/>
            <person name="Grigoriev I.V."/>
            <person name="Hibbett D.S."/>
        </authorList>
    </citation>
    <scope>NUCLEOTIDE SEQUENCE [LARGE SCALE GENOMIC DNA]</scope>
    <source>
        <strain evidence="10 11">TUFC12733</strain>
    </source>
</reference>
<evidence type="ECO:0000256" key="3">
    <source>
        <dbReference type="ARBA" id="ARBA00012483"/>
    </source>
</evidence>
<dbReference type="SUPFAM" id="SSF57850">
    <property type="entry name" value="RING/U-box"/>
    <property type="match status" value="1"/>
</dbReference>
<dbReference type="Gene3D" id="3.30.40.10">
    <property type="entry name" value="Zinc/RING finger domain, C3HC4 (zinc finger)"/>
    <property type="match status" value="1"/>
</dbReference>
<evidence type="ECO:0000256" key="1">
    <source>
        <dbReference type="ARBA" id="ARBA00000900"/>
    </source>
</evidence>
<dbReference type="InterPro" id="IPR001841">
    <property type="entry name" value="Znf_RING"/>
</dbReference>
<dbReference type="InterPro" id="IPR013083">
    <property type="entry name" value="Znf_RING/FYVE/PHD"/>
</dbReference>